<protein>
    <submittedName>
        <fullName evidence="1">Uncharacterized protein</fullName>
    </submittedName>
</protein>
<name>A0A6J7WNX8_9CAUD</name>
<gene>
    <name evidence="1" type="ORF">UFOVP217_9</name>
</gene>
<organism evidence="1">
    <name type="scientific">uncultured Caudovirales phage</name>
    <dbReference type="NCBI Taxonomy" id="2100421"/>
    <lineage>
        <taxon>Viruses</taxon>
        <taxon>Duplodnaviria</taxon>
        <taxon>Heunggongvirae</taxon>
        <taxon>Uroviricota</taxon>
        <taxon>Caudoviricetes</taxon>
        <taxon>Peduoviridae</taxon>
        <taxon>Maltschvirus</taxon>
        <taxon>Maltschvirus maltsch</taxon>
    </lineage>
</organism>
<proteinExistence type="predicted"/>
<evidence type="ECO:0000313" key="1">
    <source>
        <dbReference type="EMBL" id="CAB5218365.1"/>
    </source>
</evidence>
<dbReference type="EMBL" id="LR798259">
    <property type="protein sequence ID" value="CAB5218365.1"/>
    <property type="molecule type" value="Genomic_DNA"/>
</dbReference>
<sequence>MDKLHDYLLHYNMYTKLWYAVPRDLFPEYWCNRPVDGVLSAKKIKTLIELVLKTES</sequence>
<reference evidence="1" key="1">
    <citation type="submission" date="2020-05" db="EMBL/GenBank/DDBJ databases">
        <authorList>
            <person name="Chiriac C."/>
            <person name="Salcher M."/>
            <person name="Ghai R."/>
            <person name="Kavagutti S V."/>
        </authorList>
    </citation>
    <scope>NUCLEOTIDE SEQUENCE</scope>
</reference>
<accession>A0A6J7WNX8</accession>